<dbReference type="Gene3D" id="3.30.70.330">
    <property type="match status" value="1"/>
</dbReference>
<dbReference type="InterPro" id="IPR012677">
    <property type="entry name" value="Nucleotide-bd_a/b_plait_sf"/>
</dbReference>
<accession>A0A448WW79</accession>
<dbReference type="InterPro" id="IPR000504">
    <property type="entry name" value="RRM_dom"/>
</dbReference>
<dbReference type="PROSITE" id="PS50102">
    <property type="entry name" value="RRM"/>
    <property type="match status" value="1"/>
</dbReference>
<evidence type="ECO:0000256" key="1">
    <source>
        <dbReference type="PROSITE-ProRule" id="PRU00176"/>
    </source>
</evidence>
<dbReference type="GO" id="GO:0003723">
    <property type="term" value="F:RNA binding"/>
    <property type="evidence" value="ECO:0007669"/>
    <property type="project" value="UniProtKB-UniRule"/>
</dbReference>
<evidence type="ECO:0000259" key="2">
    <source>
        <dbReference type="PROSITE" id="PS50102"/>
    </source>
</evidence>
<dbReference type="EMBL" id="CAAALY010052463">
    <property type="protein sequence ID" value="VEL21663.1"/>
    <property type="molecule type" value="Genomic_DNA"/>
</dbReference>
<protein>
    <recommendedName>
        <fullName evidence="2">RRM domain-containing protein</fullName>
    </recommendedName>
</protein>
<evidence type="ECO:0000313" key="4">
    <source>
        <dbReference type="Proteomes" id="UP000784294"/>
    </source>
</evidence>
<organism evidence="3 4">
    <name type="scientific">Protopolystoma xenopodis</name>
    <dbReference type="NCBI Taxonomy" id="117903"/>
    <lineage>
        <taxon>Eukaryota</taxon>
        <taxon>Metazoa</taxon>
        <taxon>Spiralia</taxon>
        <taxon>Lophotrochozoa</taxon>
        <taxon>Platyhelminthes</taxon>
        <taxon>Monogenea</taxon>
        <taxon>Polyopisthocotylea</taxon>
        <taxon>Polystomatidea</taxon>
        <taxon>Polystomatidae</taxon>
        <taxon>Protopolystoma</taxon>
    </lineage>
</organism>
<keyword evidence="1" id="KW-0694">RNA-binding</keyword>
<sequence length="85" mass="10090">MQLIPEAVEGGWEVVSSRRLFNFRTELKERKLFVGMLGRHQNEDDIRCFFSSYGQIEECTVLRDQNGVSKGESPLLYYDYHRNYH</sequence>
<dbReference type="AlphaFoldDB" id="A0A448WW79"/>
<gene>
    <name evidence="3" type="ORF">PXEA_LOCUS15103</name>
</gene>
<dbReference type="InterPro" id="IPR035979">
    <property type="entry name" value="RBD_domain_sf"/>
</dbReference>
<proteinExistence type="predicted"/>
<name>A0A448WW79_9PLAT</name>
<feature type="domain" description="RRM" evidence="2">
    <location>
        <begin position="30"/>
        <end position="71"/>
    </location>
</feature>
<keyword evidence="4" id="KW-1185">Reference proteome</keyword>
<dbReference type="OrthoDB" id="410044at2759"/>
<comment type="caution">
    <text evidence="3">The sequence shown here is derived from an EMBL/GenBank/DDBJ whole genome shotgun (WGS) entry which is preliminary data.</text>
</comment>
<evidence type="ECO:0000313" key="3">
    <source>
        <dbReference type="EMBL" id="VEL21663.1"/>
    </source>
</evidence>
<dbReference type="Proteomes" id="UP000784294">
    <property type="component" value="Unassembled WGS sequence"/>
</dbReference>
<dbReference type="Pfam" id="PF00076">
    <property type="entry name" value="RRM_1"/>
    <property type="match status" value="1"/>
</dbReference>
<dbReference type="SUPFAM" id="SSF54928">
    <property type="entry name" value="RNA-binding domain, RBD"/>
    <property type="match status" value="1"/>
</dbReference>
<reference evidence="3" key="1">
    <citation type="submission" date="2018-11" db="EMBL/GenBank/DDBJ databases">
        <authorList>
            <consortium name="Pathogen Informatics"/>
        </authorList>
    </citation>
    <scope>NUCLEOTIDE SEQUENCE</scope>
</reference>